<proteinExistence type="predicted"/>
<organism evidence="2 3">
    <name type="scientific">Prauserella marina</name>
    <dbReference type="NCBI Taxonomy" id="530584"/>
    <lineage>
        <taxon>Bacteria</taxon>
        <taxon>Bacillati</taxon>
        <taxon>Actinomycetota</taxon>
        <taxon>Actinomycetes</taxon>
        <taxon>Pseudonocardiales</taxon>
        <taxon>Pseudonocardiaceae</taxon>
        <taxon>Prauserella</taxon>
    </lineage>
</organism>
<dbReference type="Proteomes" id="UP000199494">
    <property type="component" value="Unassembled WGS sequence"/>
</dbReference>
<dbReference type="InterPro" id="IPR029068">
    <property type="entry name" value="Glyas_Bleomycin-R_OHBP_Dase"/>
</dbReference>
<dbReference type="InterPro" id="IPR037523">
    <property type="entry name" value="VOC_core"/>
</dbReference>
<dbReference type="PROSITE" id="PS51819">
    <property type="entry name" value="VOC"/>
    <property type="match status" value="1"/>
</dbReference>
<dbReference type="PANTHER" id="PTHR43048">
    <property type="entry name" value="METHYLMALONYL-COA EPIMERASE"/>
    <property type="match status" value="1"/>
</dbReference>
<dbReference type="InterPro" id="IPR051785">
    <property type="entry name" value="MMCE/EMCE_epimerase"/>
</dbReference>
<dbReference type="EMBL" id="FMZE01000007">
    <property type="protein sequence ID" value="SDD31029.1"/>
    <property type="molecule type" value="Genomic_DNA"/>
</dbReference>
<dbReference type="GO" id="GO:0004493">
    <property type="term" value="F:methylmalonyl-CoA epimerase activity"/>
    <property type="evidence" value="ECO:0007669"/>
    <property type="project" value="TreeGrafter"/>
</dbReference>
<evidence type="ECO:0000313" key="3">
    <source>
        <dbReference type="Proteomes" id="UP000199494"/>
    </source>
</evidence>
<protein>
    <submittedName>
        <fullName evidence="2">Methylmalonyl-CoA/ethylmalonyl-CoA epimerase</fullName>
    </submittedName>
</protein>
<evidence type="ECO:0000256" key="1">
    <source>
        <dbReference type="ARBA" id="ARBA00022723"/>
    </source>
</evidence>
<dbReference type="GO" id="GO:0046872">
    <property type="term" value="F:metal ion binding"/>
    <property type="evidence" value="ECO:0007669"/>
    <property type="project" value="UniProtKB-KW"/>
</dbReference>
<dbReference type="Gene3D" id="3.10.180.10">
    <property type="entry name" value="2,3-Dihydroxybiphenyl 1,2-Dioxygenase, domain 1"/>
    <property type="match status" value="1"/>
</dbReference>
<name>A0A222VUR3_9PSEU</name>
<evidence type="ECO:0000313" key="2">
    <source>
        <dbReference type="EMBL" id="SDD31029.1"/>
    </source>
</evidence>
<sequence>MTAGVRTLDHVAIAVWDARAALALFADVLGGRFVVGGDNDDTGNRIVHLTLGGFKIELMQPLRDDNLLAKTIERRGEGFHHVTFVVHDVAHTVDAVEAAGWETVGTDLANPTWRETFLRPRRTGGLIQLVDTDRDWSGPVDGMTLADVLAGRVGLVDAWPCWKVSPPR</sequence>
<dbReference type="SUPFAM" id="SSF54593">
    <property type="entry name" value="Glyoxalase/Bleomycin resistance protein/Dihydroxybiphenyl dioxygenase"/>
    <property type="match status" value="1"/>
</dbReference>
<keyword evidence="1" id="KW-0479">Metal-binding</keyword>
<dbReference type="PANTHER" id="PTHR43048:SF3">
    <property type="entry name" value="METHYLMALONYL-COA EPIMERASE, MITOCHONDRIAL"/>
    <property type="match status" value="1"/>
</dbReference>
<dbReference type="GO" id="GO:0046491">
    <property type="term" value="P:L-methylmalonyl-CoA metabolic process"/>
    <property type="evidence" value="ECO:0007669"/>
    <property type="project" value="TreeGrafter"/>
</dbReference>
<accession>A0A222VUR3</accession>
<reference evidence="2 3" key="1">
    <citation type="submission" date="2016-10" db="EMBL/GenBank/DDBJ databases">
        <authorList>
            <person name="de Groot N.N."/>
        </authorList>
    </citation>
    <scope>NUCLEOTIDE SEQUENCE [LARGE SCALE GENOMIC DNA]</scope>
    <source>
        <strain evidence="2 3">CGMCC 4.5506</strain>
    </source>
</reference>
<dbReference type="RefSeq" id="WP_211323596.1">
    <property type="nucleotide sequence ID" value="NZ_CP016353.1"/>
</dbReference>
<keyword evidence="3" id="KW-1185">Reference proteome</keyword>
<dbReference type="STRING" id="530584.SAMN05421630_107229"/>
<dbReference type="AlphaFoldDB" id="A0A222VUR3"/>
<dbReference type="KEGG" id="pmad:BAY61_24680"/>
<dbReference type="Pfam" id="PF13669">
    <property type="entry name" value="Glyoxalase_4"/>
    <property type="match status" value="1"/>
</dbReference>
<gene>
    <name evidence="2" type="ORF">SAMN05421630_107229</name>
</gene>